<feature type="signal peptide" evidence="7">
    <location>
        <begin position="1"/>
        <end position="18"/>
    </location>
</feature>
<feature type="compositionally biased region" description="Acidic residues" evidence="6">
    <location>
        <begin position="82"/>
        <end position="91"/>
    </location>
</feature>
<dbReference type="InterPro" id="IPR015424">
    <property type="entry name" value="PyrdxlP-dep_Trfase"/>
</dbReference>
<keyword evidence="3" id="KW-0032">Aminotransferase</keyword>
<evidence type="ECO:0000313" key="9">
    <source>
        <dbReference type="EMBL" id="KAL3815485.1"/>
    </source>
</evidence>
<evidence type="ECO:0000313" key="10">
    <source>
        <dbReference type="Proteomes" id="UP001530377"/>
    </source>
</evidence>
<comment type="cofactor">
    <cofactor evidence="1">
        <name>pyridoxal 5'-phosphate</name>
        <dbReference type="ChEBI" id="CHEBI:597326"/>
    </cofactor>
</comment>
<evidence type="ECO:0000256" key="6">
    <source>
        <dbReference type="SAM" id="MobiDB-lite"/>
    </source>
</evidence>
<evidence type="ECO:0000259" key="8">
    <source>
        <dbReference type="Pfam" id="PF00155"/>
    </source>
</evidence>
<feature type="compositionally biased region" description="Low complexity" evidence="6">
    <location>
        <begin position="92"/>
        <end position="101"/>
    </location>
</feature>
<accession>A0ABD3RRA3</accession>
<feature type="region of interest" description="Disordered" evidence="6">
    <location>
        <begin position="63"/>
        <end position="108"/>
    </location>
</feature>
<dbReference type="EMBL" id="JALLPB020000197">
    <property type="protein sequence ID" value="KAL3815485.1"/>
    <property type="molecule type" value="Genomic_DNA"/>
</dbReference>
<protein>
    <recommendedName>
        <fullName evidence="8">Aminotransferase class I/classII large domain-containing protein</fullName>
    </recommendedName>
</protein>
<feature type="chain" id="PRO_5044810465" description="Aminotransferase class I/classII large domain-containing protein" evidence="7">
    <location>
        <begin position="19"/>
        <end position="565"/>
    </location>
</feature>
<sequence>MQGFRMFLLLNWGGLSSTSQSTIAISARCRHVSSFARHRRCHSIPRRLDSIICRRGTVMGMMKSPPGSSSPYSTNGLGTNDGVDDDDDDDNAPATTVADATRSPSISSRARGTLDPCVILMKRMINKYADKWRTRGGIYSLAQGVVYWRPPMSAYEALSDAIGANVDTTTAMGGGEGGDGGIIHTYCPDEGYSPLLEALSIKLRKENGLIDPHVIVTSGANQAYVNCVLTLLDEVDDANDGGVCVVFEPYYFNHVMAVQSIRGDGGLLVGPTVRGVPDLSWLRERLEENEYAGTAAASGGGGRGRNAGNAIRMVTLVNPGNPTGVSLPYAFLEEMMQLTKDYGVWLVVDNTYEHFDVEGRNRLPDGMSRPDFPCFDEEHVINIFSFSKGYAMAGFRVGYVALSSKNGNNNNSNSNGERGRGRGRGRGTQAYEEMLKVQDTIAICTSRISQMAALGAMRSGRSWVRERVKTLDVGRAAVLGAMSSLEDVVGGNGAMYVMGKLPDGVDDQEFTSLLVEHYGVAVIPGSFCGFTGWIRVCYSNLPADECAKAASRLETGILELATSSR</sequence>
<feature type="compositionally biased region" description="Low complexity" evidence="6">
    <location>
        <begin position="64"/>
        <end position="81"/>
    </location>
</feature>
<evidence type="ECO:0000256" key="4">
    <source>
        <dbReference type="ARBA" id="ARBA00022679"/>
    </source>
</evidence>
<name>A0ABD3RRA3_9STRA</name>
<dbReference type="InterPro" id="IPR004838">
    <property type="entry name" value="NHTrfase_class1_PyrdxlP-BS"/>
</dbReference>
<dbReference type="GO" id="GO:0008483">
    <property type="term" value="F:transaminase activity"/>
    <property type="evidence" value="ECO:0007669"/>
    <property type="project" value="UniProtKB-KW"/>
</dbReference>
<comment type="caution">
    <text evidence="9">The sequence shown here is derived from an EMBL/GenBank/DDBJ whole genome shotgun (WGS) entry which is preliminary data.</text>
</comment>
<dbReference type="Proteomes" id="UP001530377">
    <property type="component" value="Unassembled WGS sequence"/>
</dbReference>
<evidence type="ECO:0000256" key="1">
    <source>
        <dbReference type="ARBA" id="ARBA00001933"/>
    </source>
</evidence>
<gene>
    <name evidence="9" type="ORF">ACHAXA_000722</name>
</gene>
<dbReference type="PROSITE" id="PS00105">
    <property type="entry name" value="AA_TRANSFER_CLASS_1"/>
    <property type="match status" value="1"/>
</dbReference>
<comment type="similarity">
    <text evidence="2">Belongs to the class-I pyridoxal-phosphate-dependent aminotransferase family.</text>
</comment>
<dbReference type="PANTHER" id="PTHR46383">
    <property type="entry name" value="ASPARTATE AMINOTRANSFERASE"/>
    <property type="match status" value="1"/>
</dbReference>
<dbReference type="Pfam" id="PF00155">
    <property type="entry name" value="Aminotran_1_2"/>
    <property type="match status" value="1"/>
</dbReference>
<keyword evidence="5" id="KW-0663">Pyridoxal phosphate</keyword>
<dbReference type="InterPro" id="IPR004839">
    <property type="entry name" value="Aminotransferase_I/II_large"/>
</dbReference>
<organism evidence="9 10">
    <name type="scientific">Cyclostephanos tholiformis</name>
    <dbReference type="NCBI Taxonomy" id="382380"/>
    <lineage>
        <taxon>Eukaryota</taxon>
        <taxon>Sar</taxon>
        <taxon>Stramenopiles</taxon>
        <taxon>Ochrophyta</taxon>
        <taxon>Bacillariophyta</taxon>
        <taxon>Coscinodiscophyceae</taxon>
        <taxon>Thalassiosirophycidae</taxon>
        <taxon>Stephanodiscales</taxon>
        <taxon>Stephanodiscaceae</taxon>
        <taxon>Cyclostephanos</taxon>
    </lineage>
</organism>
<keyword evidence="10" id="KW-1185">Reference proteome</keyword>
<reference evidence="9 10" key="1">
    <citation type="submission" date="2024-10" db="EMBL/GenBank/DDBJ databases">
        <title>Updated reference genomes for cyclostephanoid diatoms.</title>
        <authorList>
            <person name="Roberts W.R."/>
            <person name="Alverson A.J."/>
        </authorList>
    </citation>
    <scope>NUCLEOTIDE SEQUENCE [LARGE SCALE GENOMIC DNA]</scope>
    <source>
        <strain evidence="9 10">AJA228-03</strain>
    </source>
</reference>
<feature type="region of interest" description="Disordered" evidence="6">
    <location>
        <begin position="406"/>
        <end position="426"/>
    </location>
</feature>
<evidence type="ECO:0000256" key="2">
    <source>
        <dbReference type="ARBA" id="ARBA00007441"/>
    </source>
</evidence>
<proteinExistence type="inferred from homology"/>
<keyword evidence="7" id="KW-0732">Signal</keyword>
<keyword evidence="4" id="KW-0808">Transferase</keyword>
<dbReference type="AlphaFoldDB" id="A0ABD3RRA3"/>
<feature type="compositionally biased region" description="Low complexity" evidence="6">
    <location>
        <begin position="406"/>
        <end position="416"/>
    </location>
</feature>
<dbReference type="CDD" id="cd00609">
    <property type="entry name" value="AAT_like"/>
    <property type="match status" value="1"/>
</dbReference>
<dbReference type="PANTHER" id="PTHR46383:SF5">
    <property type="entry name" value="AMINOTRANSFERASE CLASS I_CLASSII DOMAIN-CONTAINING PROTEIN"/>
    <property type="match status" value="1"/>
</dbReference>
<evidence type="ECO:0000256" key="3">
    <source>
        <dbReference type="ARBA" id="ARBA00022576"/>
    </source>
</evidence>
<dbReference type="Gene3D" id="3.40.640.10">
    <property type="entry name" value="Type I PLP-dependent aspartate aminotransferase-like (Major domain)"/>
    <property type="match status" value="1"/>
</dbReference>
<evidence type="ECO:0000256" key="7">
    <source>
        <dbReference type="SAM" id="SignalP"/>
    </source>
</evidence>
<dbReference type="InterPro" id="IPR050596">
    <property type="entry name" value="AspAT/PAT-like"/>
</dbReference>
<dbReference type="InterPro" id="IPR015421">
    <property type="entry name" value="PyrdxlP-dep_Trfase_major"/>
</dbReference>
<feature type="domain" description="Aminotransferase class I/classII large" evidence="8">
    <location>
        <begin position="178"/>
        <end position="553"/>
    </location>
</feature>
<evidence type="ECO:0000256" key="5">
    <source>
        <dbReference type="ARBA" id="ARBA00022898"/>
    </source>
</evidence>
<dbReference type="SUPFAM" id="SSF53383">
    <property type="entry name" value="PLP-dependent transferases"/>
    <property type="match status" value="1"/>
</dbReference>